<evidence type="ECO:0000313" key="2">
    <source>
        <dbReference type="EMBL" id="KAG8201381.1"/>
    </source>
</evidence>
<keyword evidence="1" id="KW-0732">Signal</keyword>
<dbReference type="EMBL" id="JAFNEN010000006">
    <property type="protein sequence ID" value="KAG8201381.1"/>
    <property type="molecule type" value="Genomic_DNA"/>
</dbReference>
<comment type="caution">
    <text evidence="2">The sequence shown here is derived from an EMBL/GenBank/DDBJ whole genome shotgun (WGS) entry which is preliminary data.</text>
</comment>
<sequence length="72" mass="7431">MKSMLCLAVVLCVLSVALASGHGGIRIGIPLPFIKLRFVDIANLFGHEGGHHGGHGGFGLQIGGGHHGHHGY</sequence>
<organism evidence="2 3">
    <name type="scientific">Oedothorax gibbosus</name>
    <dbReference type="NCBI Taxonomy" id="931172"/>
    <lineage>
        <taxon>Eukaryota</taxon>
        <taxon>Metazoa</taxon>
        <taxon>Ecdysozoa</taxon>
        <taxon>Arthropoda</taxon>
        <taxon>Chelicerata</taxon>
        <taxon>Arachnida</taxon>
        <taxon>Araneae</taxon>
        <taxon>Araneomorphae</taxon>
        <taxon>Entelegynae</taxon>
        <taxon>Araneoidea</taxon>
        <taxon>Linyphiidae</taxon>
        <taxon>Erigoninae</taxon>
        <taxon>Oedothorax</taxon>
    </lineage>
</organism>
<keyword evidence="3" id="KW-1185">Reference proteome</keyword>
<reference evidence="2 3" key="1">
    <citation type="journal article" date="2022" name="Nat. Ecol. Evol.">
        <title>A masculinizing supergene underlies an exaggerated male reproductive morph in a spider.</title>
        <authorList>
            <person name="Hendrickx F."/>
            <person name="De Corte Z."/>
            <person name="Sonet G."/>
            <person name="Van Belleghem S.M."/>
            <person name="Kostlbacher S."/>
            <person name="Vangestel C."/>
        </authorList>
    </citation>
    <scope>NUCLEOTIDE SEQUENCE [LARGE SCALE GENOMIC DNA]</scope>
    <source>
        <strain evidence="2">W744_W776</strain>
    </source>
</reference>
<proteinExistence type="predicted"/>
<dbReference type="AlphaFoldDB" id="A0AAV6VZ39"/>
<dbReference type="Proteomes" id="UP000827092">
    <property type="component" value="Unassembled WGS sequence"/>
</dbReference>
<gene>
    <name evidence="2" type="ORF">JTE90_016856</name>
</gene>
<feature type="signal peptide" evidence="1">
    <location>
        <begin position="1"/>
        <end position="19"/>
    </location>
</feature>
<protein>
    <submittedName>
        <fullName evidence="2">Uncharacterized protein</fullName>
    </submittedName>
</protein>
<evidence type="ECO:0000313" key="3">
    <source>
        <dbReference type="Proteomes" id="UP000827092"/>
    </source>
</evidence>
<name>A0AAV6VZ39_9ARAC</name>
<feature type="chain" id="PRO_5043451068" evidence="1">
    <location>
        <begin position="20"/>
        <end position="72"/>
    </location>
</feature>
<evidence type="ECO:0000256" key="1">
    <source>
        <dbReference type="SAM" id="SignalP"/>
    </source>
</evidence>
<accession>A0AAV6VZ39</accession>